<keyword evidence="1" id="KW-0732">Signal</keyword>
<comment type="caution">
    <text evidence="2">The sequence shown here is derived from an EMBL/GenBank/DDBJ whole genome shotgun (WGS) entry which is preliminary data.</text>
</comment>
<dbReference type="Proteomes" id="UP000315440">
    <property type="component" value="Unassembled WGS sequence"/>
</dbReference>
<reference evidence="2 3" key="1">
    <citation type="submission" date="2019-02" db="EMBL/GenBank/DDBJ databases">
        <title>Deep-cultivation of Planctomycetes and their phenomic and genomic characterization uncovers novel biology.</title>
        <authorList>
            <person name="Wiegand S."/>
            <person name="Jogler M."/>
            <person name="Boedeker C."/>
            <person name="Pinto D."/>
            <person name="Vollmers J."/>
            <person name="Rivas-Marin E."/>
            <person name="Kohn T."/>
            <person name="Peeters S.H."/>
            <person name="Heuer A."/>
            <person name="Rast P."/>
            <person name="Oberbeckmann S."/>
            <person name="Bunk B."/>
            <person name="Jeske O."/>
            <person name="Meyerdierks A."/>
            <person name="Storesund J.E."/>
            <person name="Kallscheuer N."/>
            <person name="Luecker S."/>
            <person name="Lage O.M."/>
            <person name="Pohl T."/>
            <person name="Merkel B.J."/>
            <person name="Hornburger P."/>
            <person name="Mueller R.-W."/>
            <person name="Bruemmer F."/>
            <person name="Labrenz M."/>
            <person name="Spormann A.M."/>
            <person name="Op Den Camp H."/>
            <person name="Overmann J."/>
            <person name="Amann R."/>
            <person name="Jetten M.S.M."/>
            <person name="Mascher T."/>
            <person name="Medema M.H."/>
            <person name="Devos D.P."/>
            <person name="Kaster A.-K."/>
            <person name="Ovreas L."/>
            <person name="Rohde M."/>
            <person name="Galperin M.Y."/>
            <person name="Jogler C."/>
        </authorList>
    </citation>
    <scope>NUCLEOTIDE SEQUENCE [LARGE SCALE GENOMIC DNA]</scope>
    <source>
        <strain evidence="2 3">Mal64</strain>
    </source>
</reference>
<protein>
    <recommendedName>
        <fullName evidence="4">PEP-CTERM protein-sorting domain-containing protein</fullName>
    </recommendedName>
</protein>
<proteinExistence type="predicted"/>
<evidence type="ECO:0008006" key="4">
    <source>
        <dbReference type="Google" id="ProtNLM"/>
    </source>
</evidence>
<feature type="chain" id="PRO_5022693677" description="PEP-CTERM protein-sorting domain-containing protein" evidence="1">
    <location>
        <begin position="31"/>
        <end position="247"/>
    </location>
</feature>
<organism evidence="2 3">
    <name type="scientific">Pseudobythopirellula maris</name>
    <dbReference type="NCBI Taxonomy" id="2527991"/>
    <lineage>
        <taxon>Bacteria</taxon>
        <taxon>Pseudomonadati</taxon>
        <taxon>Planctomycetota</taxon>
        <taxon>Planctomycetia</taxon>
        <taxon>Pirellulales</taxon>
        <taxon>Lacipirellulaceae</taxon>
        <taxon>Pseudobythopirellula</taxon>
    </lineage>
</organism>
<keyword evidence="3" id="KW-1185">Reference proteome</keyword>
<gene>
    <name evidence="2" type="ORF">Mal64_34420</name>
</gene>
<name>A0A5C5ZHN4_9BACT</name>
<evidence type="ECO:0000313" key="3">
    <source>
        <dbReference type="Proteomes" id="UP000315440"/>
    </source>
</evidence>
<dbReference type="EMBL" id="SJPQ01000004">
    <property type="protein sequence ID" value="TWT86615.1"/>
    <property type="molecule type" value="Genomic_DNA"/>
</dbReference>
<dbReference type="AlphaFoldDB" id="A0A5C5ZHN4"/>
<evidence type="ECO:0000313" key="2">
    <source>
        <dbReference type="EMBL" id="TWT86615.1"/>
    </source>
</evidence>
<dbReference type="RefSeq" id="WP_146402535.1">
    <property type="nucleotide sequence ID" value="NZ_SJPQ01000004.1"/>
</dbReference>
<sequence length="247" mass="24833" precursor="true">MPCLPALFRCYGFAAAIVALLAMGPASCLASIQTYIDASAFDAAAQGLLYGMEDFENNSLGVTGAVLMDGPLSPSSTESPFGGGIGVPVAIQDNQGGAGAATPDPSPAAGLAVLKNFAWVTSTAVLFNSNSSNYSLDLIFEPSSLVLSVGFDTIVNASADLVTVTVFDTSNAVLGSYTGVDAAGNGTEFFGVVVGGGDYIGRINIAREGGGIAGVDDLSVYGATPEPAAILVWAGMMGVVASLRRGR</sequence>
<accession>A0A5C5ZHN4</accession>
<evidence type="ECO:0000256" key="1">
    <source>
        <dbReference type="SAM" id="SignalP"/>
    </source>
</evidence>
<feature type="signal peptide" evidence="1">
    <location>
        <begin position="1"/>
        <end position="30"/>
    </location>
</feature>